<dbReference type="SUPFAM" id="SSF57903">
    <property type="entry name" value="FYVE/PHD zinc finger"/>
    <property type="match status" value="1"/>
</dbReference>
<dbReference type="KEGG" id="kaf:KAFR_0B06640"/>
<dbReference type="InParanoid" id="H2ARG1"/>
<evidence type="ECO:0000256" key="2">
    <source>
        <dbReference type="ARBA" id="ARBA00022771"/>
    </source>
</evidence>
<keyword evidence="2" id="KW-0863">Zinc-finger</keyword>
<proteinExistence type="predicted"/>
<dbReference type="FunFam" id="3.30.40.10:FF:000593">
    <property type="entry name" value="Cti6p"/>
    <property type="match status" value="1"/>
</dbReference>
<dbReference type="GO" id="GO:0030174">
    <property type="term" value="P:regulation of DNA-templated DNA replication initiation"/>
    <property type="evidence" value="ECO:0007669"/>
    <property type="project" value="EnsemblFungi"/>
</dbReference>
<dbReference type="GO" id="GO:0045893">
    <property type="term" value="P:positive regulation of DNA-templated transcription"/>
    <property type="evidence" value="ECO:0007669"/>
    <property type="project" value="EnsemblFungi"/>
</dbReference>
<dbReference type="GO" id="GO:0033698">
    <property type="term" value="C:Rpd3L complex"/>
    <property type="evidence" value="ECO:0007669"/>
    <property type="project" value="EnsemblFungi"/>
</dbReference>
<dbReference type="Pfam" id="PF20826">
    <property type="entry name" value="PHD_5"/>
    <property type="match status" value="1"/>
</dbReference>
<keyword evidence="1" id="KW-0479">Metal-binding</keyword>
<dbReference type="GO" id="GO:0140002">
    <property type="term" value="F:histone H3K4me3 reader activity"/>
    <property type="evidence" value="ECO:0007669"/>
    <property type="project" value="EnsemblFungi"/>
</dbReference>
<feature type="domain" description="Zinc finger PHD-type" evidence="5">
    <location>
        <begin position="59"/>
        <end position="108"/>
    </location>
</feature>
<evidence type="ECO:0000313" key="6">
    <source>
        <dbReference type="EMBL" id="CCF56961.1"/>
    </source>
</evidence>
<dbReference type="InterPro" id="IPR011011">
    <property type="entry name" value="Znf_FYVE_PHD"/>
</dbReference>
<dbReference type="FunCoup" id="H2ARG1">
    <property type="interactions" value="164"/>
</dbReference>
<dbReference type="Gene3D" id="3.30.40.10">
    <property type="entry name" value="Zinc/RING finger domain, C3HC4 (zinc finger)"/>
    <property type="match status" value="1"/>
</dbReference>
<dbReference type="Proteomes" id="UP000005220">
    <property type="component" value="Chromosome 2"/>
</dbReference>
<organism evidence="6 7">
    <name type="scientific">Kazachstania africana (strain ATCC 22294 / BCRC 22015 / CBS 2517 / CECT 1963 / NBRC 1671 / NRRL Y-8276)</name>
    <name type="common">Yeast</name>
    <name type="synonym">Kluyveromyces africanus</name>
    <dbReference type="NCBI Taxonomy" id="1071382"/>
    <lineage>
        <taxon>Eukaryota</taxon>
        <taxon>Fungi</taxon>
        <taxon>Dikarya</taxon>
        <taxon>Ascomycota</taxon>
        <taxon>Saccharomycotina</taxon>
        <taxon>Saccharomycetes</taxon>
        <taxon>Saccharomycetales</taxon>
        <taxon>Saccharomycetaceae</taxon>
        <taxon>Kazachstania</taxon>
    </lineage>
</organism>
<name>H2ARG1_KAZAF</name>
<feature type="compositionally biased region" description="Acidic residues" evidence="4">
    <location>
        <begin position="263"/>
        <end position="278"/>
    </location>
</feature>
<feature type="compositionally biased region" description="Basic and acidic residues" evidence="4">
    <location>
        <begin position="182"/>
        <end position="193"/>
    </location>
</feature>
<gene>
    <name evidence="6" type="primary">KAFR0B06640</name>
    <name evidence="6" type="ORF">KAFR_0B06640</name>
</gene>
<dbReference type="GO" id="GO:0070210">
    <property type="term" value="C:Rpd3L-Expanded complex"/>
    <property type="evidence" value="ECO:0007669"/>
    <property type="project" value="TreeGrafter"/>
</dbReference>
<dbReference type="GeneID" id="13884914"/>
<feature type="compositionally biased region" description="Acidic residues" evidence="4">
    <location>
        <begin position="227"/>
        <end position="236"/>
    </location>
</feature>
<evidence type="ECO:0000313" key="7">
    <source>
        <dbReference type="Proteomes" id="UP000005220"/>
    </source>
</evidence>
<accession>H2ARG1</accession>
<dbReference type="RefSeq" id="XP_003956096.1">
    <property type="nucleotide sequence ID" value="XM_003956047.1"/>
</dbReference>
<feature type="compositionally biased region" description="Basic and acidic residues" evidence="4">
    <location>
        <begin position="212"/>
        <end position="225"/>
    </location>
</feature>
<dbReference type="GO" id="GO:0061188">
    <property type="term" value="P:negative regulation of rDNA heterochromatin formation"/>
    <property type="evidence" value="ECO:0007669"/>
    <property type="project" value="EnsemblFungi"/>
</dbReference>
<dbReference type="PANTHER" id="PTHR47793">
    <property type="entry name" value="HISTONE DEACETYLASE COMPLEX SUBUNIT CTI6"/>
    <property type="match status" value="1"/>
</dbReference>
<dbReference type="GO" id="GO:0061186">
    <property type="term" value="P:negative regulation of silent mating-type cassette heterochromatin formation"/>
    <property type="evidence" value="ECO:0007669"/>
    <property type="project" value="EnsemblFungi"/>
</dbReference>
<dbReference type="InterPro" id="IPR001965">
    <property type="entry name" value="Znf_PHD"/>
</dbReference>
<keyword evidence="3" id="KW-0862">Zinc</keyword>
<evidence type="ECO:0000256" key="1">
    <source>
        <dbReference type="ARBA" id="ARBA00022723"/>
    </source>
</evidence>
<keyword evidence="7" id="KW-1185">Reference proteome</keyword>
<protein>
    <recommendedName>
        <fullName evidence="5">Zinc finger PHD-type domain-containing protein</fullName>
    </recommendedName>
</protein>
<dbReference type="SMART" id="SM00249">
    <property type="entry name" value="PHD"/>
    <property type="match status" value="1"/>
</dbReference>
<dbReference type="OrthoDB" id="418595at2759"/>
<feature type="region of interest" description="Disordered" evidence="4">
    <location>
        <begin position="212"/>
        <end position="349"/>
    </location>
</feature>
<dbReference type="AlphaFoldDB" id="H2ARG1"/>
<dbReference type="PROSITE" id="PS01359">
    <property type="entry name" value="ZF_PHD_1"/>
    <property type="match status" value="1"/>
</dbReference>
<dbReference type="STRING" id="1071382.H2ARG1"/>
<dbReference type="eggNOG" id="KOG1844">
    <property type="taxonomic scope" value="Eukaryota"/>
</dbReference>
<evidence type="ECO:0000256" key="3">
    <source>
        <dbReference type="ARBA" id="ARBA00022833"/>
    </source>
</evidence>
<feature type="compositionally biased region" description="Basic and acidic residues" evidence="4">
    <location>
        <begin position="243"/>
        <end position="262"/>
    </location>
</feature>
<dbReference type="InterPro" id="IPR019786">
    <property type="entry name" value="Zinc_finger_PHD-type_CS"/>
</dbReference>
<evidence type="ECO:0000256" key="4">
    <source>
        <dbReference type="SAM" id="MobiDB-lite"/>
    </source>
</evidence>
<evidence type="ECO:0000259" key="5">
    <source>
        <dbReference type="SMART" id="SM00249"/>
    </source>
</evidence>
<dbReference type="InterPro" id="IPR013083">
    <property type="entry name" value="Znf_RING/FYVE/PHD"/>
</dbReference>
<feature type="region of interest" description="Disordered" evidence="4">
    <location>
        <begin position="1"/>
        <end position="35"/>
    </location>
</feature>
<dbReference type="InterPro" id="IPR053051">
    <property type="entry name" value="HDAC_complex_subunit"/>
</dbReference>
<feature type="compositionally biased region" description="Low complexity" evidence="4">
    <location>
        <begin position="152"/>
        <end position="172"/>
    </location>
</feature>
<feature type="region of interest" description="Disordered" evidence="4">
    <location>
        <begin position="126"/>
        <end position="193"/>
    </location>
</feature>
<dbReference type="HOGENOM" id="CLU_020879_1_0_1"/>
<reference evidence="6 7" key="1">
    <citation type="journal article" date="2011" name="Proc. Natl. Acad. Sci. U.S.A.">
        <title>Evolutionary erosion of yeast sex chromosomes by mating-type switching accidents.</title>
        <authorList>
            <person name="Gordon J.L."/>
            <person name="Armisen D."/>
            <person name="Proux-Wera E."/>
            <person name="Oheigeartaigh S.S."/>
            <person name="Byrne K.P."/>
            <person name="Wolfe K.H."/>
        </authorList>
    </citation>
    <scope>NUCLEOTIDE SEQUENCE [LARGE SCALE GENOMIC DNA]</scope>
    <source>
        <strain evidence="7">ATCC 22294 / BCRC 22015 / CBS 2517 / CECT 1963 / NBRC 1671 / NRRL Y-8276</strain>
    </source>
</reference>
<dbReference type="EMBL" id="HE650822">
    <property type="protein sequence ID" value="CCF56961.1"/>
    <property type="molecule type" value="Genomic_DNA"/>
</dbReference>
<dbReference type="GO" id="GO:0008270">
    <property type="term" value="F:zinc ion binding"/>
    <property type="evidence" value="ECO:0007669"/>
    <property type="project" value="UniProtKB-KW"/>
</dbReference>
<sequence length="443" mass="49908">MSQGEGESAVDITETVSMKEENAPPVVGKDVGTSDADALIPEEIEEEEEQEEEEEGETRCVCGEIDPPDESGLYIQCESCSVWQHGFCVGIVGGSKDAPDKYWCELCKPTLHHLYLNDLGEKRSIYKPVQEKKRQNRRTARSGKNGGGSVGGESSSESNGSGSSSSSTGSSKDTNNITNVVKGEEEEKRLQDRKRATFLAREEKQYQRMLEKAIKESRRTSKQEDFPLTEDAEADSPDTLTDPVHELLDSEKREVNENTNHEDMEDINEEEDEVEEDQDQKSSINETSTNASSDNLASAKKPSPNAKITKPARRSNRSHAGILDSRASSRSRRGTRKMDNKNSSIADNEIDVNKPVKPRIPSERTSINEMKRRTKAILEFISRTQLEINDDIQNKNKLTKFVENDDFLKKLDVIYINYSEHLVLMDEITQKLISWEDKYSNFI</sequence>
<feature type="compositionally biased region" description="Polar residues" evidence="4">
    <location>
        <begin position="281"/>
        <end position="296"/>
    </location>
</feature>
<dbReference type="PANTHER" id="PTHR47793:SF1">
    <property type="entry name" value="HISTONE DEACETYLASE COMPLEX SUBUNIT CTI6"/>
    <property type="match status" value="1"/>
</dbReference>